<dbReference type="Pfam" id="PF01266">
    <property type="entry name" value="DAO"/>
    <property type="match status" value="1"/>
</dbReference>
<dbReference type="Gene3D" id="3.40.50.720">
    <property type="entry name" value="NAD(P)-binding Rossmann-like Domain"/>
    <property type="match status" value="1"/>
</dbReference>
<dbReference type="VEuPathDB" id="FungiDB:PV07_08701"/>
<dbReference type="OrthoDB" id="409956at2759"/>
<dbReference type="GO" id="GO:0003884">
    <property type="term" value="F:D-amino-acid oxidase activity"/>
    <property type="evidence" value="ECO:0007669"/>
    <property type="project" value="InterPro"/>
</dbReference>
<dbReference type="PANTHER" id="PTHR11530">
    <property type="entry name" value="D-AMINO ACID OXIDASE"/>
    <property type="match status" value="1"/>
</dbReference>
<evidence type="ECO:0000313" key="8">
    <source>
        <dbReference type="Proteomes" id="UP000054466"/>
    </source>
</evidence>
<gene>
    <name evidence="7" type="ORF">PV07_08701</name>
</gene>
<comment type="cofactor">
    <cofactor evidence="1">
        <name>FAD</name>
        <dbReference type="ChEBI" id="CHEBI:57692"/>
    </cofactor>
</comment>
<organism evidence="7 8">
    <name type="scientific">Cladophialophora immunda</name>
    <dbReference type="NCBI Taxonomy" id="569365"/>
    <lineage>
        <taxon>Eukaryota</taxon>
        <taxon>Fungi</taxon>
        <taxon>Dikarya</taxon>
        <taxon>Ascomycota</taxon>
        <taxon>Pezizomycotina</taxon>
        <taxon>Eurotiomycetes</taxon>
        <taxon>Chaetothyriomycetidae</taxon>
        <taxon>Chaetothyriales</taxon>
        <taxon>Herpotrichiellaceae</taxon>
        <taxon>Cladophialophora</taxon>
    </lineage>
</organism>
<evidence type="ECO:0000256" key="2">
    <source>
        <dbReference type="ARBA" id="ARBA00006730"/>
    </source>
</evidence>
<evidence type="ECO:0000256" key="1">
    <source>
        <dbReference type="ARBA" id="ARBA00001974"/>
    </source>
</evidence>
<evidence type="ECO:0000256" key="3">
    <source>
        <dbReference type="ARBA" id="ARBA00022630"/>
    </source>
</evidence>
<dbReference type="Gene3D" id="3.30.9.10">
    <property type="entry name" value="D-Amino Acid Oxidase, subunit A, domain 2"/>
    <property type="match status" value="1"/>
</dbReference>
<dbReference type="HOGENOM" id="CLU_034311_1_0_1"/>
<dbReference type="STRING" id="569365.A0A0D2C528"/>
<name>A0A0D2C528_9EURO</name>
<dbReference type="Proteomes" id="UP000054466">
    <property type="component" value="Unassembled WGS sequence"/>
</dbReference>
<reference evidence="7 8" key="1">
    <citation type="submission" date="2015-01" db="EMBL/GenBank/DDBJ databases">
        <title>The Genome Sequence of Cladophialophora immunda CBS83496.</title>
        <authorList>
            <consortium name="The Broad Institute Genomics Platform"/>
            <person name="Cuomo C."/>
            <person name="de Hoog S."/>
            <person name="Gorbushina A."/>
            <person name="Stielow B."/>
            <person name="Teixiera M."/>
            <person name="Abouelleil A."/>
            <person name="Chapman S.B."/>
            <person name="Priest M."/>
            <person name="Young S.K."/>
            <person name="Wortman J."/>
            <person name="Nusbaum C."/>
            <person name="Birren B."/>
        </authorList>
    </citation>
    <scope>NUCLEOTIDE SEQUENCE [LARGE SCALE GENOMIC DNA]</scope>
    <source>
        <strain evidence="7 8">CBS 83496</strain>
    </source>
</reference>
<keyword evidence="4" id="KW-0274">FAD</keyword>
<dbReference type="PANTHER" id="PTHR11530:SF16">
    <property type="entry name" value="D-AMINO ACID OXIDASE (AFU_ORTHOLOGUE AFUA_5G11290)"/>
    <property type="match status" value="1"/>
</dbReference>
<dbReference type="GeneID" id="27347895"/>
<evidence type="ECO:0000259" key="6">
    <source>
        <dbReference type="Pfam" id="PF01266"/>
    </source>
</evidence>
<dbReference type="InterPro" id="IPR006076">
    <property type="entry name" value="FAD-dep_OxRdtase"/>
</dbReference>
<proteinExistence type="inferred from homology"/>
<dbReference type="AlphaFoldDB" id="A0A0D2C528"/>
<comment type="similarity">
    <text evidence="2">Belongs to the DAMOX/DASOX family.</text>
</comment>
<evidence type="ECO:0000256" key="5">
    <source>
        <dbReference type="ARBA" id="ARBA00023002"/>
    </source>
</evidence>
<sequence>MAEKNIVVIGTGVSGLTTALLLSQDPQYRIVVAAKHMPGDYDKEYASPWAAYRYEAVKSQNGREALGKCSRISSEIALVPAFTSKANCEIHQRAKDVGTPSGDGYSELSSVDPWFKTIVLNFHQLDTPSDADSATLCMSVCINTAIYLPWLVSQCLERKVTFKRKQFKHVRDAAAPSIHPAEKVDLVVNCSGLMASKLGAVEDDKMYPARGQVVLVRNESDKIMGVTGTHDSGDEP</sequence>
<dbReference type="EMBL" id="KN847044">
    <property type="protein sequence ID" value="KIW25535.1"/>
    <property type="molecule type" value="Genomic_DNA"/>
</dbReference>
<accession>A0A0D2C528</accession>
<dbReference type="SUPFAM" id="SSF51971">
    <property type="entry name" value="Nucleotide-binding domain"/>
    <property type="match status" value="1"/>
</dbReference>
<keyword evidence="3" id="KW-0285">Flavoprotein</keyword>
<keyword evidence="5" id="KW-0560">Oxidoreductase</keyword>
<evidence type="ECO:0000313" key="7">
    <source>
        <dbReference type="EMBL" id="KIW25535.1"/>
    </source>
</evidence>
<dbReference type="RefSeq" id="XP_016245751.1">
    <property type="nucleotide sequence ID" value="XM_016395895.1"/>
</dbReference>
<evidence type="ECO:0000256" key="4">
    <source>
        <dbReference type="ARBA" id="ARBA00022827"/>
    </source>
</evidence>
<protein>
    <recommendedName>
        <fullName evidence="6">FAD dependent oxidoreductase domain-containing protein</fullName>
    </recommendedName>
</protein>
<dbReference type="GO" id="GO:0071949">
    <property type="term" value="F:FAD binding"/>
    <property type="evidence" value="ECO:0007669"/>
    <property type="project" value="InterPro"/>
</dbReference>
<dbReference type="InterPro" id="IPR023209">
    <property type="entry name" value="DAO"/>
</dbReference>
<keyword evidence="8" id="KW-1185">Reference proteome</keyword>
<dbReference type="GO" id="GO:0019478">
    <property type="term" value="P:D-amino acid catabolic process"/>
    <property type="evidence" value="ECO:0007669"/>
    <property type="project" value="TreeGrafter"/>
</dbReference>
<dbReference type="GO" id="GO:0005737">
    <property type="term" value="C:cytoplasm"/>
    <property type="evidence" value="ECO:0007669"/>
    <property type="project" value="TreeGrafter"/>
</dbReference>
<feature type="domain" description="FAD dependent oxidoreductase" evidence="6">
    <location>
        <begin position="135"/>
        <end position="221"/>
    </location>
</feature>